<feature type="compositionally biased region" description="Basic and acidic residues" evidence="1">
    <location>
        <begin position="324"/>
        <end position="353"/>
    </location>
</feature>
<accession>A0AAN9TTP5</accession>
<keyword evidence="2" id="KW-0472">Membrane</keyword>
<feature type="region of interest" description="Disordered" evidence="1">
    <location>
        <begin position="1"/>
        <end position="25"/>
    </location>
</feature>
<evidence type="ECO:0000256" key="2">
    <source>
        <dbReference type="SAM" id="Phobius"/>
    </source>
</evidence>
<feature type="region of interest" description="Disordered" evidence="1">
    <location>
        <begin position="281"/>
        <end position="353"/>
    </location>
</feature>
<name>A0AAN9TTP5_9HEMI</name>
<proteinExistence type="predicted"/>
<dbReference type="GO" id="GO:0016020">
    <property type="term" value="C:membrane"/>
    <property type="evidence" value="ECO:0007669"/>
    <property type="project" value="InterPro"/>
</dbReference>
<dbReference type="Pfam" id="PF06809">
    <property type="entry name" value="NPDC1"/>
    <property type="match status" value="1"/>
</dbReference>
<gene>
    <name evidence="3" type="ORF">V9T40_004724</name>
</gene>
<dbReference type="AlphaFoldDB" id="A0AAN9TTP5"/>
<feature type="region of interest" description="Disordered" evidence="1">
    <location>
        <begin position="55"/>
        <end position="96"/>
    </location>
</feature>
<protein>
    <recommendedName>
        <fullName evidence="5">Neural proliferation differentiation and control protein 1</fullName>
    </recommendedName>
</protein>
<keyword evidence="2" id="KW-1133">Transmembrane helix</keyword>
<evidence type="ECO:0000313" key="3">
    <source>
        <dbReference type="EMBL" id="KAK7583761.1"/>
    </source>
</evidence>
<feature type="transmembrane region" description="Helical" evidence="2">
    <location>
        <begin position="203"/>
        <end position="226"/>
    </location>
</feature>
<organism evidence="3 4">
    <name type="scientific">Parthenolecanium corni</name>
    <dbReference type="NCBI Taxonomy" id="536013"/>
    <lineage>
        <taxon>Eukaryota</taxon>
        <taxon>Metazoa</taxon>
        <taxon>Ecdysozoa</taxon>
        <taxon>Arthropoda</taxon>
        <taxon>Hexapoda</taxon>
        <taxon>Insecta</taxon>
        <taxon>Pterygota</taxon>
        <taxon>Neoptera</taxon>
        <taxon>Paraneoptera</taxon>
        <taxon>Hemiptera</taxon>
        <taxon>Sternorrhyncha</taxon>
        <taxon>Coccoidea</taxon>
        <taxon>Coccidae</taxon>
        <taxon>Parthenolecanium</taxon>
    </lineage>
</organism>
<evidence type="ECO:0000313" key="4">
    <source>
        <dbReference type="Proteomes" id="UP001367676"/>
    </source>
</evidence>
<dbReference type="PANTHER" id="PTHR23352:SF2">
    <property type="entry name" value="NEURAL PROLIFERATION DIFFERENTIATION AND CONTROL PROTEIN 1"/>
    <property type="match status" value="1"/>
</dbReference>
<evidence type="ECO:0000256" key="1">
    <source>
        <dbReference type="SAM" id="MobiDB-lite"/>
    </source>
</evidence>
<keyword evidence="2" id="KW-0812">Transmembrane</keyword>
<comment type="caution">
    <text evidence="3">The sequence shown here is derived from an EMBL/GenBank/DDBJ whole genome shotgun (WGS) entry which is preliminary data.</text>
</comment>
<dbReference type="EMBL" id="JBBCAQ010000032">
    <property type="protein sequence ID" value="KAK7583761.1"/>
    <property type="molecule type" value="Genomic_DNA"/>
</dbReference>
<sequence length="353" mass="39779">MKCFPREKKKKPFSRELGRSYNEQQYNIKPTAIKDNWVGDDKKKIVVQSLAEYLSNEQLQRNSEEDELRDDDGTVSAGEEETESASGNKPNKPFDYKPDKFVYPSDILPDAESPFAVPPTDFRFYLKDFKVPPTLRAANSPMALQVDSDGEVEQHKKAPQILSSDEDVVVDRVLPKPNYYSFFLLGHGPPPKSGTNYKWDGTIIALIYGFCGGLITLLTIIGFLTIRNVRKKMLDAEEVDYPAYGVTGPNKDTPPPTGDRNLAHSAQMYHFQHQKSQIVAMEKDSKPSITRKGTESGSEEDEAVYECPGLAPVTGEMEVNNPLFHEEEVKSSKTSKENKEKKSETDENRKSKK</sequence>
<evidence type="ECO:0008006" key="5">
    <source>
        <dbReference type="Google" id="ProtNLM"/>
    </source>
</evidence>
<keyword evidence="4" id="KW-1185">Reference proteome</keyword>
<dbReference type="InterPro" id="IPR009635">
    <property type="entry name" value="NPDC1"/>
</dbReference>
<reference evidence="3 4" key="1">
    <citation type="submission" date="2024-03" db="EMBL/GenBank/DDBJ databases">
        <title>Adaptation during the transition from Ophiocordyceps entomopathogen to insect associate is accompanied by gene loss and intensified selection.</title>
        <authorList>
            <person name="Ward C.M."/>
            <person name="Onetto C.A."/>
            <person name="Borneman A.R."/>
        </authorList>
    </citation>
    <scope>NUCLEOTIDE SEQUENCE [LARGE SCALE GENOMIC DNA]</scope>
    <source>
        <strain evidence="3">AWRI1</strain>
        <tissue evidence="3">Single Adult Female</tissue>
    </source>
</reference>
<dbReference type="Proteomes" id="UP001367676">
    <property type="component" value="Unassembled WGS sequence"/>
</dbReference>
<dbReference type="PANTHER" id="PTHR23352">
    <property type="entry name" value="NEURAL PROLIFERATION DIFFERENTIATION AND CONTROL PROTEIN-1 NPDC-1 PROTEIN"/>
    <property type="match status" value="1"/>
</dbReference>